<gene>
    <name evidence="1" type="ORF">UFOVP316_10</name>
</gene>
<protein>
    <submittedName>
        <fullName evidence="1">Uncharacterized protein</fullName>
    </submittedName>
</protein>
<sequence>MKKITLASVKSFVKKNANKLYIDVRSSFSGYTDGIESVNSGFTLAEIKPNVNYNYNLGIDGAWFVGSSRDYFQAWENETMSGIKVYNCCGSFILATKK</sequence>
<proteinExistence type="predicted"/>
<reference evidence="1" key="1">
    <citation type="submission" date="2020-04" db="EMBL/GenBank/DDBJ databases">
        <authorList>
            <person name="Chiriac C."/>
            <person name="Salcher M."/>
            <person name="Ghai R."/>
            <person name="Kavagutti S V."/>
        </authorList>
    </citation>
    <scope>NUCLEOTIDE SEQUENCE</scope>
</reference>
<evidence type="ECO:0000313" key="1">
    <source>
        <dbReference type="EMBL" id="CAB4137045.1"/>
    </source>
</evidence>
<dbReference type="EMBL" id="LR796329">
    <property type="protein sequence ID" value="CAB4137045.1"/>
    <property type="molecule type" value="Genomic_DNA"/>
</dbReference>
<accession>A0A6J5LRA8</accession>
<organism evidence="1">
    <name type="scientific">uncultured Caudovirales phage</name>
    <dbReference type="NCBI Taxonomy" id="2100421"/>
    <lineage>
        <taxon>Viruses</taxon>
        <taxon>Duplodnaviria</taxon>
        <taxon>Heunggongvirae</taxon>
        <taxon>Uroviricota</taxon>
        <taxon>Caudoviricetes</taxon>
        <taxon>Peduoviridae</taxon>
        <taxon>Maltschvirus</taxon>
        <taxon>Maltschvirus maltsch</taxon>
    </lineage>
</organism>
<name>A0A6J5LRA8_9CAUD</name>